<dbReference type="Pfam" id="PF01261">
    <property type="entry name" value="AP_endonuc_2"/>
    <property type="match status" value="1"/>
</dbReference>
<dbReference type="Gene3D" id="3.20.20.150">
    <property type="entry name" value="Divalent-metal-dependent TIM barrel enzymes"/>
    <property type="match status" value="1"/>
</dbReference>
<keyword evidence="3" id="KW-1185">Reference proteome</keyword>
<feature type="domain" description="Xylose isomerase-like TIM barrel" evidence="1">
    <location>
        <begin position="27"/>
        <end position="227"/>
    </location>
</feature>
<dbReference type="PANTHER" id="PTHR12110">
    <property type="entry name" value="HYDROXYPYRUVATE ISOMERASE"/>
    <property type="match status" value="1"/>
</dbReference>
<dbReference type="RefSeq" id="WP_118921439.1">
    <property type="nucleotide sequence ID" value="NZ_QWEG01000008.1"/>
</dbReference>
<gene>
    <name evidence="2" type="ORF">D1B31_14180</name>
</gene>
<accession>A0A417YT13</accession>
<keyword evidence="2" id="KW-0413">Isomerase</keyword>
<evidence type="ECO:0000313" key="2">
    <source>
        <dbReference type="EMBL" id="RHW39100.1"/>
    </source>
</evidence>
<evidence type="ECO:0000313" key="3">
    <source>
        <dbReference type="Proteomes" id="UP000284416"/>
    </source>
</evidence>
<dbReference type="PANTHER" id="PTHR12110:SF53">
    <property type="entry name" value="BLR5974 PROTEIN"/>
    <property type="match status" value="1"/>
</dbReference>
<dbReference type="SUPFAM" id="SSF51658">
    <property type="entry name" value="Xylose isomerase-like"/>
    <property type="match status" value="1"/>
</dbReference>
<reference evidence="2 3" key="1">
    <citation type="journal article" date="2017" name="Int. J. Syst. Evol. Microbiol.">
        <title>Bacillus notoginsengisoli sp. nov., a novel bacterium isolated from the rhizosphere of Panax notoginseng.</title>
        <authorList>
            <person name="Zhang M.Y."/>
            <person name="Cheng J."/>
            <person name="Cai Y."/>
            <person name="Zhang T.Y."/>
            <person name="Wu Y.Y."/>
            <person name="Manikprabhu D."/>
            <person name="Li W.J."/>
            <person name="Zhang Y.X."/>
        </authorList>
    </citation>
    <scope>NUCLEOTIDE SEQUENCE [LARGE SCALE GENOMIC DNA]</scope>
    <source>
        <strain evidence="2 3">JCM 30743</strain>
    </source>
</reference>
<dbReference type="AlphaFoldDB" id="A0A417YT13"/>
<dbReference type="EMBL" id="QWEG01000008">
    <property type="protein sequence ID" value="RHW39100.1"/>
    <property type="molecule type" value="Genomic_DNA"/>
</dbReference>
<organism evidence="2 3">
    <name type="scientific">Neobacillus notoginsengisoli</name>
    <dbReference type="NCBI Taxonomy" id="1578198"/>
    <lineage>
        <taxon>Bacteria</taxon>
        <taxon>Bacillati</taxon>
        <taxon>Bacillota</taxon>
        <taxon>Bacilli</taxon>
        <taxon>Bacillales</taxon>
        <taxon>Bacillaceae</taxon>
        <taxon>Neobacillus</taxon>
    </lineage>
</organism>
<dbReference type="GO" id="GO:0016853">
    <property type="term" value="F:isomerase activity"/>
    <property type="evidence" value="ECO:0007669"/>
    <property type="project" value="UniProtKB-KW"/>
</dbReference>
<dbReference type="InterPro" id="IPR013022">
    <property type="entry name" value="Xyl_isomerase-like_TIM-brl"/>
</dbReference>
<protein>
    <submittedName>
        <fullName evidence="2">Sugar phosphate isomerase/epimerase</fullName>
    </submittedName>
</protein>
<dbReference type="Proteomes" id="UP000284416">
    <property type="component" value="Unassembled WGS sequence"/>
</dbReference>
<name>A0A417YT13_9BACI</name>
<sequence>MKKDQIVINTLVYLEDLKAGVPQSEMLDWVHELGLKNIEVRREFIKEHQELQDIKNKSEQHGMKVFYSIPDVLYENQQLNVESLEVYYKEAYDMNCHAIKLNIGDYGQISEADLKAVARLAEQYNVKLTVENDQTESNGRSQKIIDFLTEVKQLGGPITFTFDIGNWLFQGEDPVENAKLLQSFVTYIHIKDIDEEKNTRLLNDGLVDWKKIIEILPKEIPVAIEYPISTKEVLVSEIHKLVEMQEVIPQK</sequence>
<dbReference type="InterPro" id="IPR036237">
    <property type="entry name" value="Xyl_isomerase-like_sf"/>
</dbReference>
<dbReference type="OrthoDB" id="2237247at2"/>
<proteinExistence type="predicted"/>
<dbReference type="InterPro" id="IPR050312">
    <property type="entry name" value="IolE/XylAMocC-like"/>
</dbReference>
<evidence type="ECO:0000259" key="1">
    <source>
        <dbReference type="Pfam" id="PF01261"/>
    </source>
</evidence>
<comment type="caution">
    <text evidence="2">The sequence shown here is derived from an EMBL/GenBank/DDBJ whole genome shotgun (WGS) entry which is preliminary data.</text>
</comment>